<sequence>MVTKNTPRPPRERPRGLVQTPDTGPSTARSGSGSGSRSTKGPNPLKNHASPHSLSVHEDKGTKPLSSPSRSHKITNAMQGTGAKEPIIYRPPSSLAAPRSRSQSPTASRVRTPNIQQQRAAATTDRRARQTTLFLNITTAPPLPRSPLGTINANNLSQIKNTYREVDESRQEPTWLGELEHLDYPSGSNSLPRLEFEIADENRRNSLSPKQIDPLDFSSSPPPKLDLQNDEDLSDEGLSDDGSWNESSFLRHAKHILEEVKDDSDGVPVFWTPKGEDTHLDPAIHNDPDLPLDADISLSAKPINAELGKDKLTHQAGREKLIPTASLESHSLEQERPRVSPEPPTKVELPCQLYTATDPETIPFLTEHDALKLYGTINFDSAPQWHHITQLHEVYKRRFVEFDWVAPEDWDAWFAPAISDKSIILKQQWKNCNTTDSQILRDIYCAFYVALRNVLAVVNDIVLAGNNSTVSGWMEVCVSPVTLLEEMRAVLWWDEETINVLRLEYGLDLLHFIDTQYELKSRSDLQRPTIDLTHDQSGHGYFLTCKRTTPGRYKLQISPPHIRTQWSIKQGDSGVECIVKPTVWHPHFLFSTTAVTPRFSVGQDFHWLEWDKKHFYFSGILPDDYKPHKDPSGHLCIGLDITVEFTQYFMGKRPEGSHLFYLQETFTARSYGILPIKPAAPLAAAPTVYSPNPLQLIWGSHKLGFDRRHSKFVMEKAQEYEDQIYQSQVSEDAKAFATHGLFPWDPKEPSIQSWGGVTWCSFLEQQRARAEYLRNDPRGRVEVIRDIRKGPRLGPLGSKYKHYGEDVDEDLEEMRRMYENLIHEAHAIVWLHTLYREHIQDRLEDESLEMEKVGLRNREALGLDPNL</sequence>
<feature type="compositionally biased region" description="Polar residues" evidence="1">
    <location>
        <begin position="64"/>
        <end position="79"/>
    </location>
</feature>
<feature type="compositionally biased region" description="Polar residues" evidence="1">
    <location>
        <begin position="106"/>
        <end position="115"/>
    </location>
</feature>
<gene>
    <name evidence="2" type="ORF">TWF703_004603</name>
</gene>
<name>A0A7C8P847_ORBOL</name>
<accession>A0A7C8P847</accession>
<evidence type="ECO:0000313" key="3">
    <source>
        <dbReference type="Proteomes" id="UP000480548"/>
    </source>
</evidence>
<feature type="compositionally biased region" description="Acidic residues" evidence="1">
    <location>
        <begin position="228"/>
        <end position="239"/>
    </location>
</feature>
<feature type="compositionally biased region" description="Low complexity" evidence="1">
    <location>
        <begin position="23"/>
        <end position="42"/>
    </location>
</feature>
<feature type="region of interest" description="Disordered" evidence="1">
    <location>
        <begin position="1"/>
        <end position="127"/>
    </location>
</feature>
<reference evidence="2 3" key="1">
    <citation type="submission" date="2019-06" db="EMBL/GenBank/DDBJ databases">
        <authorList>
            <person name="Palmer J.M."/>
        </authorList>
    </citation>
    <scope>NUCLEOTIDE SEQUENCE [LARGE SCALE GENOMIC DNA]</scope>
    <source>
        <strain evidence="2 3">TWF703</strain>
    </source>
</reference>
<feature type="compositionally biased region" description="Basic and acidic residues" evidence="1">
    <location>
        <begin position="330"/>
        <end position="339"/>
    </location>
</feature>
<feature type="compositionally biased region" description="Low complexity" evidence="1">
    <location>
        <begin position="90"/>
        <end position="105"/>
    </location>
</feature>
<dbReference type="AlphaFoldDB" id="A0A7C8P847"/>
<dbReference type="EMBL" id="WIQZ01000022">
    <property type="protein sequence ID" value="KAF3138555.1"/>
    <property type="molecule type" value="Genomic_DNA"/>
</dbReference>
<comment type="caution">
    <text evidence="2">The sequence shown here is derived from an EMBL/GenBank/DDBJ whole genome shotgun (WGS) entry which is preliminary data.</text>
</comment>
<feature type="region of interest" description="Disordered" evidence="1">
    <location>
        <begin position="202"/>
        <end position="243"/>
    </location>
</feature>
<evidence type="ECO:0000313" key="2">
    <source>
        <dbReference type="EMBL" id="KAF3138555.1"/>
    </source>
</evidence>
<proteinExistence type="predicted"/>
<evidence type="ECO:0000256" key="1">
    <source>
        <dbReference type="SAM" id="MobiDB-lite"/>
    </source>
</evidence>
<dbReference type="Proteomes" id="UP000480548">
    <property type="component" value="Unassembled WGS sequence"/>
</dbReference>
<protein>
    <submittedName>
        <fullName evidence="2">Uncharacterized protein</fullName>
    </submittedName>
</protein>
<feature type="region of interest" description="Disordered" evidence="1">
    <location>
        <begin position="323"/>
        <end position="346"/>
    </location>
</feature>
<organism evidence="2 3">
    <name type="scientific">Orbilia oligospora</name>
    <name type="common">Nematode-trapping fungus</name>
    <name type="synonym">Arthrobotrys oligospora</name>
    <dbReference type="NCBI Taxonomy" id="2813651"/>
    <lineage>
        <taxon>Eukaryota</taxon>
        <taxon>Fungi</taxon>
        <taxon>Dikarya</taxon>
        <taxon>Ascomycota</taxon>
        <taxon>Pezizomycotina</taxon>
        <taxon>Orbiliomycetes</taxon>
        <taxon>Orbiliales</taxon>
        <taxon>Orbiliaceae</taxon>
        <taxon>Orbilia</taxon>
    </lineage>
</organism>